<feature type="region of interest" description="Disordered" evidence="1">
    <location>
        <begin position="1"/>
        <end position="20"/>
    </location>
</feature>
<dbReference type="STRING" id="1165861.A0A0L0VPX5"/>
<accession>A0A0L0VPX5</accession>
<dbReference type="PANTHER" id="PTHR47501">
    <property type="entry name" value="TRANSPOSASE-RELATED"/>
    <property type="match status" value="1"/>
</dbReference>
<evidence type="ECO:0000256" key="1">
    <source>
        <dbReference type="SAM" id="MobiDB-lite"/>
    </source>
</evidence>
<name>A0A0L0VPX5_9BASI</name>
<dbReference type="EMBL" id="AJIL01000031">
    <property type="protein sequence ID" value="KNF01262.1"/>
    <property type="molecule type" value="Genomic_DNA"/>
</dbReference>
<keyword evidence="3" id="KW-1185">Reference proteome</keyword>
<sequence>MDITQDSDEENARVKKNASPVLKRTPNMESTTLLSTSTIWSLVRVKMNPVQVRYATRSGAKLPLTAKEILAKSVADTQGAMKKFVWTAKYDTKTSNQIIVMWLICNSLPWSPIEDLVLRVAFTYVRQGVKLNSRVWAVTEAHRLYCNLQGQVIHMLNNLGSKVTLIHDVWTTKGNRHAFMGISAAYVTADWQFKIVHLGLKYIAWTHKGSFLAIPFVWRY</sequence>
<comment type="caution">
    <text evidence="2">The sequence shown here is derived from an EMBL/GenBank/DDBJ whole genome shotgun (WGS) entry which is preliminary data.</text>
</comment>
<protein>
    <submittedName>
        <fullName evidence="2">Uncharacterized protein</fullName>
    </submittedName>
</protein>
<reference evidence="3" key="1">
    <citation type="submission" date="2014-03" db="EMBL/GenBank/DDBJ databases">
        <title>The Genome Sequence of Puccinia striiformis f. sp. tritici PST-78.</title>
        <authorList>
            <consortium name="The Broad Institute Genome Sequencing Platform"/>
            <person name="Cuomo C."/>
            <person name="Hulbert S."/>
            <person name="Chen X."/>
            <person name="Walker B."/>
            <person name="Young S.K."/>
            <person name="Zeng Q."/>
            <person name="Gargeya S."/>
            <person name="Fitzgerald M."/>
            <person name="Haas B."/>
            <person name="Abouelleil A."/>
            <person name="Alvarado L."/>
            <person name="Arachchi H.M."/>
            <person name="Berlin A.M."/>
            <person name="Chapman S.B."/>
            <person name="Goldberg J."/>
            <person name="Griggs A."/>
            <person name="Gujja S."/>
            <person name="Hansen M."/>
            <person name="Howarth C."/>
            <person name="Imamovic A."/>
            <person name="Larimer J."/>
            <person name="McCowan C."/>
            <person name="Montmayeur A."/>
            <person name="Murphy C."/>
            <person name="Neiman D."/>
            <person name="Pearson M."/>
            <person name="Priest M."/>
            <person name="Roberts A."/>
            <person name="Saif S."/>
            <person name="Shea T."/>
            <person name="Sisk P."/>
            <person name="Sykes S."/>
            <person name="Wortman J."/>
            <person name="Nusbaum C."/>
            <person name="Birren B."/>
        </authorList>
    </citation>
    <scope>NUCLEOTIDE SEQUENCE [LARGE SCALE GENOMIC DNA]</scope>
    <source>
        <strain evidence="3">race PST-78</strain>
    </source>
</reference>
<proteinExistence type="predicted"/>
<dbReference type="Proteomes" id="UP000054564">
    <property type="component" value="Unassembled WGS sequence"/>
</dbReference>
<evidence type="ECO:0000313" key="2">
    <source>
        <dbReference type="EMBL" id="KNF01262.1"/>
    </source>
</evidence>
<dbReference type="OrthoDB" id="2515128at2759"/>
<dbReference type="AlphaFoldDB" id="A0A0L0VPX5"/>
<gene>
    <name evidence="2" type="ORF">PSTG_05619</name>
</gene>
<dbReference type="PANTHER" id="PTHR47501:SF5">
    <property type="entry name" value="HAT C-TERMINAL DIMERISATION DOMAIN-CONTAINING PROTEIN"/>
    <property type="match status" value="1"/>
</dbReference>
<organism evidence="2 3">
    <name type="scientific">Puccinia striiformis f. sp. tritici PST-78</name>
    <dbReference type="NCBI Taxonomy" id="1165861"/>
    <lineage>
        <taxon>Eukaryota</taxon>
        <taxon>Fungi</taxon>
        <taxon>Dikarya</taxon>
        <taxon>Basidiomycota</taxon>
        <taxon>Pucciniomycotina</taxon>
        <taxon>Pucciniomycetes</taxon>
        <taxon>Pucciniales</taxon>
        <taxon>Pucciniaceae</taxon>
        <taxon>Puccinia</taxon>
    </lineage>
</organism>
<evidence type="ECO:0000313" key="3">
    <source>
        <dbReference type="Proteomes" id="UP000054564"/>
    </source>
</evidence>